<gene>
    <name evidence="1" type="ORF">AK812_SmicGene32490</name>
</gene>
<reference evidence="1 2" key="1">
    <citation type="submission" date="2016-02" db="EMBL/GenBank/DDBJ databases">
        <title>Genome analysis of coral dinoflagellate symbionts highlights evolutionary adaptations to a symbiotic lifestyle.</title>
        <authorList>
            <person name="Aranda M."/>
            <person name="Li Y."/>
            <person name="Liew Y.J."/>
            <person name="Baumgarten S."/>
            <person name="Simakov O."/>
            <person name="Wilson M."/>
            <person name="Piel J."/>
            <person name="Ashoor H."/>
            <person name="Bougouffa S."/>
            <person name="Bajic V.B."/>
            <person name="Ryu T."/>
            <person name="Ravasi T."/>
            <person name="Bayer T."/>
            <person name="Micklem G."/>
            <person name="Kim H."/>
            <person name="Bhak J."/>
            <person name="Lajeunesse T.C."/>
            <person name="Voolstra C.R."/>
        </authorList>
    </citation>
    <scope>NUCLEOTIDE SEQUENCE [LARGE SCALE GENOMIC DNA]</scope>
    <source>
        <strain evidence="1 2">CCMP2467</strain>
    </source>
</reference>
<sequence>MRRKSLPIARVSAPDHCGAIGEFANSTKATSKQRARPASCEIGSRLKDPNASLGGPKCEAKQIHNALWGQIDTRELVDLAVHAPPPLASDSLDAESSAPFPLHCMDREGRAMAMVGARQFPERRAWLLFVDVRLSAMLAEVLGRAVPSAGCVKPKAGLPRPEVKGDAPCAKQLVFAQGVALSAAALAKPCWDKMQEKMQVVCGSVDTAGTAVLAQFRSTAGKTLQEAAEAVWVKAGAPSHGAQLVQIAAKATVAATTPSD</sequence>
<evidence type="ECO:0000313" key="1">
    <source>
        <dbReference type="EMBL" id="OLP86394.1"/>
    </source>
</evidence>
<name>A0A1Q9CTX4_SYMMI</name>
<organism evidence="1 2">
    <name type="scientific">Symbiodinium microadriaticum</name>
    <name type="common">Dinoflagellate</name>
    <name type="synonym">Zooxanthella microadriatica</name>
    <dbReference type="NCBI Taxonomy" id="2951"/>
    <lineage>
        <taxon>Eukaryota</taxon>
        <taxon>Sar</taxon>
        <taxon>Alveolata</taxon>
        <taxon>Dinophyceae</taxon>
        <taxon>Suessiales</taxon>
        <taxon>Symbiodiniaceae</taxon>
        <taxon>Symbiodinium</taxon>
    </lineage>
</organism>
<comment type="caution">
    <text evidence="1">The sequence shown here is derived from an EMBL/GenBank/DDBJ whole genome shotgun (WGS) entry which is preliminary data.</text>
</comment>
<proteinExistence type="predicted"/>
<evidence type="ECO:0000313" key="2">
    <source>
        <dbReference type="Proteomes" id="UP000186817"/>
    </source>
</evidence>
<keyword evidence="2" id="KW-1185">Reference proteome</keyword>
<dbReference type="Proteomes" id="UP000186817">
    <property type="component" value="Unassembled WGS sequence"/>
</dbReference>
<protein>
    <submittedName>
        <fullName evidence="1">Uncharacterized protein</fullName>
    </submittedName>
</protein>
<dbReference type="OrthoDB" id="10393430at2759"/>
<dbReference type="AlphaFoldDB" id="A0A1Q9CTX4"/>
<dbReference type="EMBL" id="LSRX01000918">
    <property type="protein sequence ID" value="OLP86394.1"/>
    <property type="molecule type" value="Genomic_DNA"/>
</dbReference>
<accession>A0A1Q9CTX4</accession>